<dbReference type="PANTHER" id="PTHR33116">
    <property type="entry name" value="REVERSE TRANSCRIPTASE ZINC-BINDING DOMAIN-CONTAINING PROTEIN-RELATED-RELATED"/>
    <property type="match status" value="1"/>
</dbReference>
<dbReference type="SUPFAM" id="SSF56219">
    <property type="entry name" value="DNase I-like"/>
    <property type="match status" value="1"/>
</dbReference>
<reference evidence="1 2" key="1">
    <citation type="journal article" date="2018" name="PLoS Genet.">
        <title>Population sequencing reveals clonal diversity and ancestral inbreeding in the grapevine cultivar Chardonnay.</title>
        <authorList>
            <person name="Roach M.J."/>
            <person name="Johnson D.L."/>
            <person name="Bohlmann J."/>
            <person name="van Vuuren H.J."/>
            <person name="Jones S.J."/>
            <person name="Pretorius I.S."/>
            <person name="Schmidt S.A."/>
            <person name="Borneman A.R."/>
        </authorList>
    </citation>
    <scope>NUCLEOTIDE SEQUENCE [LARGE SCALE GENOMIC DNA]</scope>
    <source>
        <strain evidence="2">cv. Chardonnay</strain>
        <tissue evidence="1">Leaf</tissue>
    </source>
</reference>
<comment type="caution">
    <text evidence="1">The sequence shown here is derived from an EMBL/GenBank/DDBJ whole genome shotgun (WGS) entry which is preliminary data.</text>
</comment>
<accession>A0A438CCX0</accession>
<organism evidence="1 2">
    <name type="scientific">Vitis vinifera</name>
    <name type="common">Grape</name>
    <dbReference type="NCBI Taxonomy" id="29760"/>
    <lineage>
        <taxon>Eukaryota</taxon>
        <taxon>Viridiplantae</taxon>
        <taxon>Streptophyta</taxon>
        <taxon>Embryophyta</taxon>
        <taxon>Tracheophyta</taxon>
        <taxon>Spermatophyta</taxon>
        <taxon>Magnoliopsida</taxon>
        <taxon>eudicotyledons</taxon>
        <taxon>Gunneridae</taxon>
        <taxon>Pentapetalae</taxon>
        <taxon>rosids</taxon>
        <taxon>Vitales</taxon>
        <taxon>Vitaceae</taxon>
        <taxon>Viteae</taxon>
        <taxon>Vitis</taxon>
    </lineage>
</organism>
<gene>
    <name evidence="1" type="ORF">CK203_106159</name>
</gene>
<dbReference type="PANTHER" id="PTHR33116:SF78">
    <property type="entry name" value="OS12G0587133 PROTEIN"/>
    <property type="match status" value="1"/>
</dbReference>
<sequence>MRVGPSKSGLGFDGPFKALVLSVADFEAKAQEESQIEADGGKRSVFGILEGDSMLEVAPLLTQTESTLSKVARAEFKNEVLLEEASRYDTLSHGCVKTLFLSSTPFLFGRALVARGSSGQGGLVPTEEESSLDPLSIILANSSEKAMDEGGGRDVAEMVVDVGLTQEVREFGDQWNESSLVKFSKYLGFSLEGFEGEFLRANDNNKRKVIKALIRDQKANLVCLQDTKIQEMSIGVVRSLGVAGGPFTWNGGLNGQTMSRLDLFLVSEDWESQFSAVVQSTLPIPMSDHHSILLDGGGMRRVFGKVEVNKSLALQQVNLWDTHERSRTLLVEEVEASRPGRNIRNGFSWRKSPGSKNLEKLVGEEEARLEEAFSVNEVVSTLCDLSGDKAPGPDGYSLAFWQSSWDLVKEVMGFSENFTSMGGGIPSQNAFVDGKQILDAVLIANEAVDSILKGVEENGLWRQLGRLQGVETRGPPFTLHFCNRYGGLELFDQESVIAGLRINMDKREILPVGSVENLEELALELGCKVGKLSSLYLGLPLGAPHKSMAVWDGVEERLRRRLALWKMQCISKRGRLTLIRSTLSSMPIYYMSILHMPRSSWSFMVENEALWNQVISRKCGVEERGWYTRESREGFGVGLWKEIRKESYRLSNYIAFSVGNGRRIRFWLDSWYGDEAFCNSFPSLFALAVSNEEWVAEVWVASVEGGVGVFVFGGLSMIRR</sequence>
<dbReference type="EMBL" id="QGNW01002315">
    <property type="protein sequence ID" value="RVW21078.1"/>
    <property type="molecule type" value="Genomic_DNA"/>
</dbReference>
<evidence type="ECO:0000313" key="2">
    <source>
        <dbReference type="Proteomes" id="UP000288805"/>
    </source>
</evidence>
<dbReference type="InterPro" id="IPR036691">
    <property type="entry name" value="Endo/exonu/phosph_ase_sf"/>
</dbReference>
<proteinExistence type="predicted"/>
<evidence type="ECO:0008006" key="3">
    <source>
        <dbReference type="Google" id="ProtNLM"/>
    </source>
</evidence>
<evidence type="ECO:0000313" key="1">
    <source>
        <dbReference type="EMBL" id="RVW21078.1"/>
    </source>
</evidence>
<name>A0A438CCX0_VITVI</name>
<protein>
    <recommendedName>
        <fullName evidence="3">Reverse transcriptase zinc-binding domain-containing protein</fullName>
    </recommendedName>
</protein>
<dbReference type="Proteomes" id="UP000288805">
    <property type="component" value="Unassembled WGS sequence"/>
</dbReference>
<dbReference type="AlphaFoldDB" id="A0A438CCX0"/>